<evidence type="ECO:0000313" key="2">
    <source>
        <dbReference type="EMBL" id="PXW58801.1"/>
    </source>
</evidence>
<dbReference type="AlphaFoldDB" id="A0A2V3U6G7"/>
<gene>
    <name evidence="2" type="ORF">C7450_105149</name>
</gene>
<organism evidence="2 3">
    <name type="scientific">Chelatococcus asaccharovorans</name>
    <dbReference type="NCBI Taxonomy" id="28210"/>
    <lineage>
        <taxon>Bacteria</taxon>
        <taxon>Pseudomonadati</taxon>
        <taxon>Pseudomonadota</taxon>
        <taxon>Alphaproteobacteria</taxon>
        <taxon>Hyphomicrobiales</taxon>
        <taxon>Chelatococcaceae</taxon>
        <taxon>Chelatococcus</taxon>
    </lineage>
</organism>
<dbReference type="EMBL" id="QJJK01000005">
    <property type="protein sequence ID" value="PXW58801.1"/>
    <property type="molecule type" value="Genomic_DNA"/>
</dbReference>
<evidence type="ECO:0000313" key="3">
    <source>
        <dbReference type="Proteomes" id="UP000248021"/>
    </source>
</evidence>
<protein>
    <submittedName>
        <fullName evidence="2">Uncharacterized protein</fullName>
    </submittedName>
</protein>
<feature type="region of interest" description="Disordered" evidence="1">
    <location>
        <begin position="1"/>
        <end position="21"/>
    </location>
</feature>
<proteinExistence type="predicted"/>
<evidence type="ECO:0000256" key="1">
    <source>
        <dbReference type="SAM" id="MobiDB-lite"/>
    </source>
</evidence>
<dbReference type="Proteomes" id="UP000248021">
    <property type="component" value="Unassembled WGS sequence"/>
</dbReference>
<comment type="caution">
    <text evidence="2">The sequence shown here is derived from an EMBL/GenBank/DDBJ whole genome shotgun (WGS) entry which is preliminary data.</text>
</comment>
<accession>A0A2V3U6G7</accession>
<keyword evidence="3" id="KW-1185">Reference proteome</keyword>
<sequence>MIEAGLGSGSPRPPTRPARPWRHGLWSRSVCCRLAQFLKRRTHSPDWMAPTDSVRAGSAPNLHRRGRHFAHHAVSAAGAGADITRKRPASLPQAALRRKAPHENKSDVKRRTDKYIIEHAMAISCDRNKSSQYKPSNGFRPLAPCQWQPAANKIIYLIWLGRSLSPGLIDVAGQAADRETGRRAVIMRPAPSPPPGKA</sequence>
<reference evidence="2 3" key="1">
    <citation type="submission" date="2018-05" db="EMBL/GenBank/DDBJ databases">
        <title>Genomic Encyclopedia of Type Strains, Phase IV (KMG-IV): sequencing the most valuable type-strain genomes for metagenomic binning, comparative biology and taxonomic classification.</title>
        <authorList>
            <person name="Goeker M."/>
        </authorList>
    </citation>
    <scope>NUCLEOTIDE SEQUENCE [LARGE SCALE GENOMIC DNA]</scope>
    <source>
        <strain evidence="2 3">DSM 6462</strain>
    </source>
</reference>
<name>A0A2V3U6G7_9HYPH</name>